<feature type="domain" description="Glycoside hydrolase family 20 catalytic" evidence="6">
    <location>
        <begin position="82"/>
        <end position="336"/>
    </location>
</feature>
<dbReference type="Pfam" id="PF00728">
    <property type="entry name" value="Glyco_hydro_20"/>
    <property type="match status" value="1"/>
</dbReference>
<comment type="similarity">
    <text evidence="2">Belongs to the glycosyl hydrolase 20 family.</text>
</comment>
<evidence type="ECO:0000256" key="4">
    <source>
        <dbReference type="ARBA" id="ARBA00022801"/>
    </source>
</evidence>
<comment type="catalytic activity">
    <reaction evidence="1">
        <text>Hydrolysis of terminal non-reducing N-acetyl-D-hexosamine residues in N-acetyl-beta-D-hexosaminides.</text>
        <dbReference type="EC" id="3.2.1.52"/>
    </reaction>
</comment>
<dbReference type="PANTHER" id="PTHR22600">
    <property type="entry name" value="BETA-HEXOSAMINIDASE"/>
    <property type="match status" value="1"/>
</dbReference>
<dbReference type="Proteomes" id="UP000235122">
    <property type="component" value="Unassembled WGS sequence"/>
</dbReference>
<dbReference type="EMBL" id="PKKO01000004">
    <property type="protein sequence ID" value="PKY72176.1"/>
    <property type="molecule type" value="Genomic_DNA"/>
</dbReference>
<evidence type="ECO:0000256" key="2">
    <source>
        <dbReference type="ARBA" id="ARBA00006285"/>
    </source>
</evidence>
<dbReference type="PANTHER" id="PTHR22600:SF57">
    <property type="entry name" value="BETA-N-ACETYLHEXOSAMINIDASE"/>
    <property type="match status" value="1"/>
</dbReference>
<dbReference type="InterPro" id="IPR025705">
    <property type="entry name" value="Beta_hexosaminidase_sua/sub"/>
</dbReference>
<dbReference type="EC" id="3.2.1.52" evidence="3"/>
<proteinExistence type="inferred from homology"/>
<dbReference type="GO" id="GO:0016020">
    <property type="term" value="C:membrane"/>
    <property type="evidence" value="ECO:0007669"/>
    <property type="project" value="TreeGrafter"/>
</dbReference>
<feature type="active site" description="Proton donor" evidence="5">
    <location>
        <position position="227"/>
    </location>
</feature>
<sequence>MTSLPDPLSLDIETRQDGPDLGYEVVRIPTDPTTPGSGAVGEHSFVVRATRAGDRLAGQIQVALEQAAGKTVTTGVHCSPLAHRSLHLDAGRHYFPVPEIKQIMQLMAWARLNVLNLHISDTHGYRISSQLHPEIVAGQHLEAEEVNEIVEYAATLGIEVVPSFDMPGHLHKVLEPNQWAGLKDDCGNLIPGALNILDEGAKELVWDLLDEVVDMFSAKTVTVGADEFLEYGTRVHTLEQAAKEKFGPRACAADLWIDFANQCVERLARRGLKANLFNDGVHVDALVMPSRQADIFYWTRWGAHMMPPQRFAQLGYRLHNWDGQSLYFILREPGNCQIPTFESVWANFDPNIFPDKAGTFRTEPAGANFSVWCDQPQTMSGQEIITKLVGPLFAFGQILWPTGRRRNEADTKALLDSLLSLQP</sequence>
<organism evidence="7 8">
    <name type="scientific">Winkia neuii</name>
    <dbReference type="NCBI Taxonomy" id="33007"/>
    <lineage>
        <taxon>Bacteria</taxon>
        <taxon>Bacillati</taxon>
        <taxon>Actinomycetota</taxon>
        <taxon>Actinomycetes</taxon>
        <taxon>Actinomycetales</taxon>
        <taxon>Actinomycetaceae</taxon>
        <taxon>Winkia</taxon>
    </lineage>
</organism>
<dbReference type="GO" id="GO:0004563">
    <property type="term" value="F:beta-N-acetylhexosaminidase activity"/>
    <property type="evidence" value="ECO:0007669"/>
    <property type="project" value="UniProtKB-EC"/>
</dbReference>
<evidence type="ECO:0000256" key="3">
    <source>
        <dbReference type="ARBA" id="ARBA00012663"/>
    </source>
</evidence>
<dbReference type="AlphaFoldDB" id="A0A2I1IM24"/>
<comment type="caution">
    <text evidence="7">The sequence shown here is derived from an EMBL/GenBank/DDBJ whole genome shotgun (WGS) entry which is preliminary data.</text>
</comment>
<dbReference type="InterPro" id="IPR017853">
    <property type="entry name" value="GH"/>
</dbReference>
<evidence type="ECO:0000256" key="5">
    <source>
        <dbReference type="PIRSR" id="PIRSR625705-1"/>
    </source>
</evidence>
<keyword evidence="8" id="KW-1185">Reference proteome</keyword>
<dbReference type="GO" id="GO:0030203">
    <property type="term" value="P:glycosaminoglycan metabolic process"/>
    <property type="evidence" value="ECO:0007669"/>
    <property type="project" value="TreeGrafter"/>
</dbReference>
<accession>A0A2I1IM24</accession>
<dbReference type="STRING" id="33007.HMPREF3198_00612"/>
<gene>
    <name evidence="7" type="ORF">CYJ19_08235</name>
</gene>
<dbReference type="InterPro" id="IPR015883">
    <property type="entry name" value="Glyco_hydro_20_cat"/>
</dbReference>
<name>A0A2I1IM24_9ACTO</name>
<evidence type="ECO:0000259" key="6">
    <source>
        <dbReference type="Pfam" id="PF00728"/>
    </source>
</evidence>
<evidence type="ECO:0000313" key="7">
    <source>
        <dbReference type="EMBL" id="PKY72176.1"/>
    </source>
</evidence>
<keyword evidence="4" id="KW-0378">Hydrolase</keyword>
<reference evidence="7 8" key="1">
    <citation type="submission" date="2017-12" db="EMBL/GenBank/DDBJ databases">
        <title>Phylogenetic diversity of female urinary microbiome.</title>
        <authorList>
            <person name="Thomas-White K."/>
            <person name="Wolfe A.J."/>
        </authorList>
    </citation>
    <scope>NUCLEOTIDE SEQUENCE [LARGE SCALE GENOMIC DNA]</scope>
    <source>
        <strain evidence="7 8">UMB0402</strain>
    </source>
</reference>
<evidence type="ECO:0000313" key="8">
    <source>
        <dbReference type="Proteomes" id="UP000235122"/>
    </source>
</evidence>
<protein>
    <recommendedName>
        <fullName evidence="3">beta-N-acetylhexosaminidase</fullName>
        <ecNumber evidence="3">3.2.1.52</ecNumber>
    </recommendedName>
</protein>
<evidence type="ECO:0000256" key="1">
    <source>
        <dbReference type="ARBA" id="ARBA00001231"/>
    </source>
</evidence>
<dbReference type="RefSeq" id="WP_060797744.1">
    <property type="nucleotide sequence ID" value="NZ_JASOXK010000003.1"/>
</dbReference>
<dbReference type="SUPFAM" id="SSF51445">
    <property type="entry name" value="(Trans)glycosidases"/>
    <property type="match status" value="1"/>
</dbReference>
<dbReference type="Gene3D" id="3.20.20.80">
    <property type="entry name" value="Glycosidases"/>
    <property type="match status" value="1"/>
</dbReference>
<dbReference type="GO" id="GO:0005975">
    <property type="term" value="P:carbohydrate metabolic process"/>
    <property type="evidence" value="ECO:0007669"/>
    <property type="project" value="InterPro"/>
</dbReference>